<dbReference type="RefSeq" id="WP_007462401.1">
    <property type="nucleotide sequence ID" value="NZ_AMZO01000002.1"/>
</dbReference>
<dbReference type="PANTHER" id="PTHR33525:SF4">
    <property type="entry name" value="CYCLIC DI-GMP PHOSPHODIESTERASE CDGJ"/>
    <property type="match status" value="1"/>
</dbReference>
<dbReference type="EMBL" id="AMZO01000002">
    <property type="protein sequence ID" value="ELR67684.1"/>
    <property type="molecule type" value="Genomic_DNA"/>
</dbReference>
<evidence type="ECO:0000313" key="3">
    <source>
        <dbReference type="Proteomes" id="UP000011134"/>
    </source>
</evidence>
<reference evidence="2 3" key="1">
    <citation type="submission" date="2012-12" db="EMBL/GenBank/DDBJ databases">
        <title>Genome Assembly of Photobacterium sp. AK15.</title>
        <authorList>
            <person name="Khatri I."/>
            <person name="Vaidya B."/>
            <person name="Srinivas T.N.R."/>
            <person name="Subramanian S."/>
            <person name="Pinnaka A."/>
        </authorList>
    </citation>
    <scope>NUCLEOTIDE SEQUENCE [LARGE SCALE GENOMIC DNA]</scope>
    <source>
        <strain evidence="2 3">AK15</strain>
    </source>
</reference>
<protein>
    <submittedName>
        <fullName evidence="2">Putative signal transduction protein</fullName>
    </submittedName>
</protein>
<comment type="caution">
    <text evidence="2">The sequence shown here is derived from an EMBL/GenBank/DDBJ whole genome shotgun (WGS) entry which is preliminary data.</text>
</comment>
<accession>L8JJM8</accession>
<proteinExistence type="predicted"/>
<dbReference type="PROSITE" id="PS51833">
    <property type="entry name" value="HDOD"/>
    <property type="match status" value="1"/>
</dbReference>
<dbReference type="Gene3D" id="1.10.3210.10">
    <property type="entry name" value="Hypothetical protein af1432"/>
    <property type="match status" value="1"/>
</dbReference>
<dbReference type="PIRSF" id="PIRSF003180">
    <property type="entry name" value="DiGMPpdiest_YuxH"/>
    <property type="match status" value="1"/>
</dbReference>
<dbReference type="InterPro" id="IPR014408">
    <property type="entry name" value="dGMP_Pdiesterase_EAL/HD-GYP"/>
</dbReference>
<organism evidence="2 3">
    <name type="scientific">Photobacterium marinum</name>
    <dbReference type="NCBI Taxonomy" id="1056511"/>
    <lineage>
        <taxon>Bacteria</taxon>
        <taxon>Pseudomonadati</taxon>
        <taxon>Pseudomonadota</taxon>
        <taxon>Gammaproteobacteria</taxon>
        <taxon>Vibrionales</taxon>
        <taxon>Vibrionaceae</taxon>
        <taxon>Photobacterium</taxon>
    </lineage>
</organism>
<keyword evidence="3" id="KW-1185">Reference proteome</keyword>
<dbReference type="PANTHER" id="PTHR33525">
    <property type="match status" value="1"/>
</dbReference>
<dbReference type="Proteomes" id="UP000011134">
    <property type="component" value="Unassembled WGS sequence"/>
</dbReference>
<dbReference type="InterPro" id="IPR052340">
    <property type="entry name" value="RNase_Y/CdgJ"/>
</dbReference>
<evidence type="ECO:0000259" key="1">
    <source>
        <dbReference type="PROSITE" id="PS51833"/>
    </source>
</evidence>
<dbReference type="PATRIC" id="fig|1056511.3.peg.687"/>
<dbReference type="SUPFAM" id="SSF109604">
    <property type="entry name" value="HD-domain/PDEase-like"/>
    <property type="match status" value="1"/>
</dbReference>
<dbReference type="Pfam" id="PF08668">
    <property type="entry name" value="HDOD"/>
    <property type="match status" value="1"/>
</dbReference>
<evidence type="ECO:0000313" key="2">
    <source>
        <dbReference type="EMBL" id="ELR67684.1"/>
    </source>
</evidence>
<sequence>MNPDQLSNKCIPLSVFRGKFDSKLLNDVLVKAGLEHLSDNKTVIIPFERRTLKSVLGYFYSSRTAGIELSSEEVFDDELLDLLRIGKRNQFFIILDERALHEGKEEFLKCASHIKLDVRNKSSEYIRKKVEKAQAYKTKIIFDQIRSDDEFRKLSAFNNDFFIGDLFAKQDLSEVRTNKLNEGSLLNVFQHVMREDYCYKKLTDILTLDSKLAHKLIAFLNSAMYGRESGIYSIKQAICFIGENNMRKFISLLTAQELTDSRPGDIYFKAAGRARFCELLAKKMGKKRSVIDRAFLSGLFSSLPDILGLDMEEALELLQVHQDIRKALTGKQCELKQVVDIVLAYEDADWERLNQLSARCKLSVDSVPKLYQQMLEEMQTDTYLMN</sequence>
<feature type="domain" description="HDOD" evidence="1">
    <location>
        <begin position="178"/>
        <end position="366"/>
    </location>
</feature>
<dbReference type="InterPro" id="IPR013976">
    <property type="entry name" value="HDOD"/>
</dbReference>
<dbReference type="AlphaFoldDB" id="L8JJM8"/>
<name>L8JJM8_9GAMM</name>
<gene>
    <name evidence="2" type="ORF">C942_01614</name>
</gene>